<dbReference type="InterPro" id="IPR007421">
    <property type="entry name" value="Schlafen_AlbA_2_dom"/>
</dbReference>
<keyword evidence="2" id="KW-0378">Hydrolase</keyword>
<dbReference type="PANTHER" id="PTHR30595:SF6">
    <property type="entry name" value="SCHLAFEN ALBA-2 DOMAIN-CONTAINING PROTEIN"/>
    <property type="match status" value="1"/>
</dbReference>
<dbReference type="InterPro" id="IPR038475">
    <property type="entry name" value="RecG_C_sf"/>
</dbReference>
<dbReference type="OrthoDB" id="7593619at2"/>
<keyword evidence="3" id="KW-1185">Reference proteome</keyword>
<accession>A0A1I3VLM0</accession>
<sequence>MEFREISKRDAIHYCTWQEDHFFDRKAFGLKGDKVQRIAVAFANADGGEFVVGVSDEKESNDPSMRWKPVDKIEKFNEIIQNLSMPEPTIDYRCVFLRQKGVPGYVLHVTIEKGLQVHETSRKQVIVRNGAQSQELKGNLRIAELAYAKGQRSYEDITIPDANIDDLEASDHLREFANNLPADNIEPLDVLLKQNLVDKEWLPRVAAILLFSDNPSAILPKQCAIRIARYNTSDDDPERDDLTSDVFSIEKPIFEQIDRAYDKIVELLNVHEVWTMDGKRPMSFPKETIWELLVNAVIHRDYAISDNIFVGVFNDRIEIRSPGKLPGFVKVENILENRFSRNSKLVRLLSRYPTSPNKDLGEGVNTAFQRMMAVGKKTPEILEDGNFVKVTIRHCMDGEPIALIKMFAEKFGEISNRQARDITGIRDSSRITTIFSKLRDEGILVKDDSDLAKGIVWSLAAKL</sequence>
<evidence type="ECO:0000313" key="3">
    <source>
        <dbReference type="Proteomes" id="UP000199445"/>
    </source>
</evidence>
<dbReference type="EMBL" id="FOSC01000008">
    <property type="protein sequence ID" value="SFJ95883.1"/>
    <property type="molecule type" value="Genomic_DNA"/>
</dbReference>
<reference evidence="2 3" key="1">
    <citation type="submission" date="2016-10" db="EMBL/GenBank/DDBJ databases">
        <authorList>
            <person name="de Groot N.N."/>
        </authorList>
    </citation>
    <scope>NUCLEOTIDE SEQUENCE [LARGE SCALE GENOMIC DNA]</scope>
    <source>
        <strain evidence="2 3">IBRC-M 10445</strain>
    </source>
</reference>
<keyword evidence="2" id="KW-0347">Helicase</keyword>
<dbReference type="AlphaFoldDB" id="A0A1I3VLM0"/>
<dbReference type="Pfam" id="PF13749">
    <property type="entry name" value="HATPase_c_4"/>
    <property type="match status" value="1"/>
</dbReference>
<dbReference type="Gene3D" id="3.30.950.30">
    <property type="entry name" value="Schlafen, AAA domain"/>
    <property type="match status" value="1"/>
</dbReference>
<evidence type="ECO:0000259" key="1">
    <source>
        <dbReference type="Pfam" id="PF04326"/>
    </source>
</evidence>
<organism evidence="2 3">
    <name type="scientific">Marinobacter persicus</name>
    <dbReference type="NCBI Taxonomy" id="930118"/>
    <lineage>
        <taxon>Bacteria</taxon>
        <taxon>Pseudomonadati</taxon>
        <taxon>Pseudomonadota</taxon>
        <taxon>Gammaproteobacteria</taxon>
        <taxon>Pseudomonadales</taxon>
        <taxon>Marinobacteraceae</taxon>
        <taxon>Marinobacter</taxon>
    </lineage>
</organism>
<protein>
    <submittedName>
        <fullName evidence="2">ATP-dependent DNA helicase RecG</fullName>
    </submittedName>
</protein>
<dbReference type="Pfam" id="PF04326">
    <property type="entry name" value="SLFN_AlbA_2"/>
    <property type="match status" value="1"/>
</dbReference>
<dbReference type="Proteomes" id="UP000199445">
    <property type="component" value="Unassembled WGS sequence"/>
</dbReference>
<dbReference type="GO" id="GO:0004386">
    <property type="term" value="F:helicase activity"/>
    <property type="evidence" value="ECO:0007669"/>
    <property type="project" value="UniProtKB-KW"/>
</dbReference>
<dbReference type="PANTHER" id="PTHR30595">
    <property type="entry name" value="GLPR-RELATED TRANSCRIPTIONAL REPRESSOR"/>
    <property type="match status" value="1"/>
</dbReference>
<proteinExistence type="predicted"/>
<feature type="domain" description="Schlafen AlbA-2" evidence="1">
    <location>
        <begin position="19"/>
        <end position="136"/>
    </location>
</feature>
<dbReference type="Gene3D" id="3.30.565.60">
    <property type="match status" value="1"/>
</dbReference>
<keyword evidence="2" id="KW-0067">ATP-binding</keyword>
<evidence type="ECO:0000313" key="2">
    <source>
        <dbReference type="EMBL" id="SFJ95883.1"/>
    </source>
</evidence>
<name>A0A1I3VLM0_9GAMM</name>
<dbReference type="InterPro" id="IPR038461">
    <property type="entry name" value="Schlafen_AlbA_2_dom_sf"/>
</dbReference>
<keyword evidence="2" id="KW-0547">Nucleotide-binding</keyword>
<gene>
    <name evidence="2" type="ORF">SAMN05216429_10844</name>
</gene>
<dbReference type="RefSeq" id="WP_091705004.1">
    <property type="nucleotide sequence ID" value="NZ_BMYN01000011.1"/>
</dbReference>